<keyword evidence="3" id="KW-0282">Flagellum</keyword>
<protein>
    <submittedName>
        <fullName evidence="3">Flagellar biosynthesis protein FlgA</fullName>
    </submittedName>
</protein>
<gene>
    <name evidence="3" type="ORF">E1809_00590</name>
</gene>
<keyword evidence="4" id="KW-1185">Reference proteome</keyword>
<dbReference type="InterPro" id="IPR031571">
    <property type="entry name" value="RcpC_dom"/>
</dbReference>
<sequence>MPAITFAHGARSAAAAPVRNNRSPLIGRQPSTRNAGPYPRSLRGRRPGLWLNRNRRLVAALLLCVAAGITVHQLTPASEARVRVLSAARDLPAGANISETDFTLLAVIPDGAPAGALTTGAEVRGKQLASPLRKGQIPTNAQLVGPGLLTGTAPATAAVPLRMADPASIQLVSPGQLVNIVLTAGDGPGRKSEVLAASVPVLWTSAQGGKASQWLGTNDSDGLVVVAANPQQSESLAGASTRGKLFFVLVSPPTGAPLGSPES</sequence>
<dbReference type="Proteomes" id="UP000295511">
    <property type="component" value="Unassembled WGS sequence"/>
</dbReference>
<dbReference type="CDD" id="cd11614">
    <property type="entry name" value="SAF_CpaB_FlgA_like"/>
    <property type="match status" value="1"/>
</dbReference>
<keyword evidence="3" id="KW-0966">Cell projection</keyword>
<dbReference type="Pfam" id="PF08666">
    <property type="entry name" value="SAF"/>
    <property type="match status" value="1"/>
</dbReference>
<feature type="domain" description="SAF" evidence="2">
    <location>
        <begin position="82"/>
        <end position="144"/>
    </location>
</feature>
<dbReference type="AlphaFoldDB" id="A0A4R5KZQ7"/>
<organism evidence="3 4">
    <name type="scientific">Arthrobacter terricola</name>
    <dbReference type="NCBI Taxonomy" id="2547396"/>
    <lineage>
        <taxon>Bacteria</taxon>
        <taxon>Bacillati</taxon>
        <taxon>Actinomycetota</taxon>
        <taxon>Actinomycetes</taxon>
        <taxon>Micrococcales</taxon>
        <taxon>Micrococcaceae</taxon>
        <taxon>Arthrobacter</taxon>
    </lineage>
</organism>
<evidence type="ECO:0000256" key="1">
    <source>
        <dbReference type="SAM" id="MobiDB-lite"/>
    </source>
</evidence>
<dbReference type="RefSeq" id="WP_133202299.1">
    <property type="nucleotide sequence ID" value="NZ_SMRU01000001.1"/>
</dbReference>
<dbReference type="InterPro" id="IPR013974">
    <property type="entry name" value="SAF"/>
</dbReference>
<evidence type="ECO:0000313" key="4">
    <source>
        <dbReference type="Proteomes" id="UP000295511"/>
    </source>
</evidence>
<dbReference type="SMART" id="SM00858">
    <property type="entry name" value="SAF"/>
    <property type="match status" value="1"/>
</dbReference>
<evidence type="ECO:0000313" key="3">
    <source>
        <dbReference type="EMBL" id="TDG01626.1"/>
    </source>
</evidence>
<name>A0A4R5KZQ7_9MICC</name>
<comment type="caution">
    <text evidence="3">The sequence shown here is derived from an EMBL/GenBank/DDBJ whole genome shotgun (WGS) entry which is preliminary data.</text>
</comment>
<accession>A0A4R5KZQ7</accession>
<dbReference type="Pfam" id="PF16976">
    <property type="entry name" value="RcpC"/>
    <property type="match status" value="1"/>
</dbReference>
<dbReference type="EMBL" id="SMRU01000001">
    <property type="protein sequence ID" value="TDG01626.1"/>
    <property type="molecule type" value="Genomic_DNA"/>
</dbReference>
<proteinExistence type="predicted"/>
<reference evidence="3 4" key="1">
    <citation type="submission" date="2019-03" db="EMBL/GenBank/DDBJ databases">
        <title>Whole genome sequence of Arthrobacter sp JH1-1.</title>
        <authorList>
            <person name="Trinh H.N."/>
        </authorList>
    </citation>
    <scope>NUCLEOTIDE SEQUENCE [LARGE SCALE GENOMIC DNA]</scope>
    <source>
        <strain evidence="3 4">JH1-1</strain>
    </source>
</reference>
<evidence type="ECO:0000259" key="2">
    <source>
        <dbReference type="SMART" id="SM00858"/>
    </source>
</evidence>
<feature type="region of interest" description="Disordered" evidence="1">
    <location>
        <begin position="15"/>
        <end position="43"/>
    </location>
</feature>
<dbReference type="OrthoDB" id="3266392at2"/>
<keyword evidence="3" id="KW-0969">Cilium</keyword>